<dbReference type="OrthoDB" id="3798716at2759"/>
<dbReference type="Proteomes" id="UP000758155">
    <property type="component" value="Unassembled WGS sequence"/>
</dbReference>
<accession>A0A9P5BXH5</accession>
<reference evidence="1" key="1">
    <citation type="submission" date="2019-04" db="EMBL/GenBank/DDBJ databases">
        <title>Sequencing of skin fungus with MAO and IRED activity.</title>
        <authorList>
            <person name="Marsaioli A.J."/>
            <person name="Bonatto J.M.C."/>
            <person name="Reis Junior O."/>
        </authorList>
    </citation>
    <scope>NUCLEOTIDE SEQUENCE</scope>
    <source>
        <strain evidence="1">28M1</strain>
    </source>
</reference>
<sequence length="173" mass="19944">MLSMSREMIKNYIRIRAKCIDKGGILVAFPWISSRIATSPRTKRIQSRFTSGTFRKRFRSMRYGHAVKADKYFKYVSKYEGEGSGPHDRFAPTYSERWMRVWQTLGSLGGRDRLYTMSYGDFVKAKDKIGRRAQDKLARFQDEADGPELDVLGAETDASGHIAMIAAMRDYFQ</sequence>
<proteinExistence type="predicted"/>
<keyword evidence="2" id="KW-1185">Reference proteome</keyword>
<name>A0A9P5BXH5_9PLEO</name>
<gene>
    <name evidence="1" type="ORF">E8E12_003837</name>
</gene>
<comment type="caution">
    <text evidence="1">The sequence shown here is derived from an EMBL/GenBank/DDBJ whole genome shotgun (WGS) entry which is preliminary data.</text>
</comment>
<evidence type="ECO:0000313" key="2">
    <source>
        <dbReference type="Proteomes" id="UP000758155"/>
    </source>
</evidence>
<protein>
    <submittedName>
        <fullName evidence="1">Uncharacterized protein</fullName>
    </submittedName>
</protein>
<dbReference type="AlphaFoldDB" id="A0A9P5BXH5"/>
<dbReference type="EMBL" id="SWKV01000076">
    <property type="protein sequence ID" value="KAF3033754.1"/>
    <property type="molecule type" value="Genomic_DNA"/>
</dbReference>
<evidence type="ECO:0000313" key="1">
    <source>
        <dbReference type="EMBL" id="KAF3033754.1"/>
    </source>
</evidence>
<organism evidence="1 2">
    <name type="scientific">Didymella heteroderae</name>
    <dbReference type="NCBI Taxonomy" id="1769908"/>
    <lineage>
        <taxon>Eukaryota</taxon>
        <taxon>Fungi</taxon>
        <taxon>Dikarya</taxon>
        <taxon>Ascomycota</taxon>
        <taxon>Pezizomycotina</taxon>
        <taxon>Dothideomycetes</taxon>
        <taxon>Pleosporomycetidae</taxon>
        <taxon>Pleosporales</taxon>
        <taxon>Pleosporineae</taxon>
        <taxon>Didymellaceae</taxon>
        <taxon>Didymella</taxon>
    </lineage>
</organism>